<protein>
    <submittedName>
        <fullName evidence="1">Uncharacterized protein</fullName>
    </submittedName>
</protein>
<reference evidence="1 2" key="1">
    <citation type="journal article" date="2013" name="Curr. Biol.">
        <title>The Genome of the Foraminiferan Reticulomyxa filosa.</title>
        <authorList>
            <person name="Glockner G."/>
            <person name="Hulsmann N."/>
            <person name="Schleicher M."/>
            <person name="Noegel A.A."/>
            <person name="Eichinger L."/>
            <person name="Gallinger C."/>
            <person name="Pawlowski J."/>
            <person name="Sierra R."/>
            <person name="Euteneuer U."/>
            <person name="Pillet L."/>
            <person name="Moustafa A."/>
            <person name="Platzer M."/>
            <person name="Groth M."/>
            <person name="Szafranski K."/>
            <person name="Schliwa M."/>
        </authorList>
    </citation>
    <scope>NUCLEOTIDE SEQUENCE [LARGE SCALE GENOMIC DNA]</scope>
</reference>
<evidence type="ECO:0000313" key="1">
    <source>
        <dbReference type="EMBL" id="ETO01638.1"/>
    </source>
</evidence>
<sequence>MKKNNEADERYGCENRIIGHRLQKSLSTKNIPTALNFCKTLKDLKVWAQEARENLQFQQIANDQLCTIHDTSRQVSNGEKIVVIGSTYKCLYLTDLETLSGGRLQIPTINTAIMCQIAFIQGIFGKKLNFETTNGSINLFDVEKRISNCREILVATIHEFIHLLNFRLNKSYQRIYASKYKYIIHVCVFHNN</sequence>
<gene>
    <name evidence="1" type="ORF">RFI_35802</name>
</gene>
<name>X6LI46_RETFI</name>
<organism evidence="1 2">
    <name type="scientific">Reticulomyxa filosa</name>
    <dbReference type="NCBI Taxonomy" id="46433"/>
    <lineage>
        <taxon>Eukaryota</taxon>
        <taxon>Sar</taxon>
        <taxon>Rhizaria</taxon>
        <taxon>Retaria</taxon>
        <taxon>Foraminifera</taxon>
        <taxon>Monothalamids</taxon>
        <taxon>Reticulomyxidae</taxon>
        <taxon>Reticulomyxa</taxon>
    </lineage>
</organism>
<evidence type="ECO:0000313" key="2">
    <source>
        <dbReference type="Proteomes" id="UP000023152"/>
    </source>
</evidence>
<proteinExistence type="predicted"/>
<keyword evidence="2" id="KW-1185">Reference proteome</keyword>
<dbReference type="Proteomes" id="UP000023152">
    <property type="component" value="Unassembled WGS sequence"/>
</dbReference>
<accession>X6LI46</accession>
<dbReference type="EMBL" id="ASPP01037779">
    <property type="protein sequence ID" value="ETO01638.1"/>
    <property type="molecule type" value="Genomic_DNA"/>
</dbReference>
<comment type="caution">
    <text evidence="1">The sequence shown here is derived from an EMBL/GenBank/DDBJ whole genome shotgun (WGS) entry which is preliminary data.</text>
</comment>
<dbReference type="AlphaFoldDB" id="X6LI46"/>